<gene>
    <name evidence="3" type="ORF">JP32_08675</name>
</gene>
<protein>
    <recommendedName>
        <fullName evidence="2">YCII-related domain-containing protein</fullName>
    </recommendedName>
</protein>
<evidence type="ECO:0000313" key="3">
    <source>
        <dbReference type="EMBL" id="KGQ30489.1"/>
    </source>
</evidence>
<dbReference type="PANTHER" id="PTHR37828">
    <property type="entry name" value="GSR2449 PROTEIN"/>
    <property type="match status" value="1"/>
</dbReference>
<evidence type="ECO:0000259" key="2">
    <source>
        <dbReference type="Pfam" id="PF03795"/>
    </source>
</evidence>
<dbReference type="InterPro" id="IPR005545">
    <property type="entry name" value="YCII"/>
</dbReference>
<comment type="caution">
    <text evidence="3">The sequence shown here is derived from an EMBL/GenBank/DDBJ whole genome shotgun (WGS) entry which is preliminary data.</text>
</comment>
<organism evidence="3 4">
    <name type="scientific">Gallibacterium anatis</name>
    <dbReference type="NCBI Taxonomy" id="750"/>
    <lineage>
        <taxon>Bacteria</taxon>
        <taxon>Pseudomonadati</taxon>
        <taxon>Pseudomonadota</taxon>
        <taxon>Gammaproteobacteria</taxon>
        <taxon>Pasteurellales</taxon>
        <taxon>Pasteurellaceae</taxon>
        <taxon>Gallibacterium</taxon>
    </lineage>
</organism>
<accession>A0A0A2XYU8</accession>
<dbReference type="Gene3D" id="3.30.70.1060">
    <property type="entry name" value="Dimeric alpha+beta barrel"/>
    <property type="match status" value="1"/>
</dbReference>
<name>A0A0A2XYU8_9PAST</name>
<evidence type="ECO:0000256" key="1">
    <source>
        <dbReference type="ARBA" id="ARBA00007689"/>
    </source>
</evidence>
<dbReference type="Proteomes" id="UP000030526">
    <property type="component" value="Unassembled WGS sequence"/>
</dbReference>
<dbReference type="PANTHER" id="PTHR37828:SF1">
    <property type="entry name" value="YCII-RELATED DOMAIN-CONTAINING PROTEIN"/>
    <property type="match status" value="1"/>
</dbReference>
<dbReference type="SUPFAM" id="SSF54909">
    <property type="entry name" value="Dimeric alpha+beta barrel"/>
    <property type="match status" value="1"/>
</dbReference>
<sequence>MFLVQISLDPTNNAVNALLEEHCAWLKKYAEAGVFLLFGPYADHKGGLIISQAENEATLQAILAEDVYFHKQLAGYQVREFDPKFIASSF</sequence>
<evidence type="ECO:0000313" key="4">
    <source>
        <dbReference type="Proteomes" id="UP000030526"/>
    </source>
</evidence>
<comment type="similarity">
    <text evidence="1">Belongs to the YciI family.</text>
</comment>
<feature type="domain" description="YCII-related" evidence="2">
    <location>
        <begin position="13"/>
        <end position="81"/>
    </location>
</feature>
<proteinExistence type="inferred from homology"/>
<dbReference type="Pfam" id="PF03795">
    <property type="entry name" value="YCII"/>
    <property type="match status" value="1"/>
</dbReference>
<dbReference type="InterPro" id="IPR011008">
    <property type="entry name" value="Dimeric_a/b-barrel"/>
</dbReference>
<reference evidence="3 4" key="1">
    <citation type="submission" date="2014-08" db="EMBL/GenBank/DDBJ databases">
        <title>Chaperone-usher fimbriae in a diverse selection of Gallibacterium genomes.</title>
        <authorList>
            <person name="Kudirkiene E."/>
            <person name="Bager R.J."/>
            <person name="Johnson T.J."/>
            <person name="Bojesen A.M."/>
        </authorList>
    </citation>
    <scope>NUCLEOTIDE SEQUENCE [LARGE SCALE GENOMIC DNA]</scope>
    <source>
        <strain evidence="3 4">20558/3kl.</strain>
    </source>
</reference>
<dbReference type="AlphaFoldDB" id="A0A0A2XYU8"/>
<dbReference type="EMBL" id="JPXS01000045">
    <property type="protein sequence ID" value="KGQ30489.1"/>
    <property type="molecule type" value="Genomic_DNA"/>
</dbReference>
<dbReference type="RefSeq" id="WP_039084385.1">
    <property type="nucleotide sequence ID" value="NZ_JPXS01000045.1"/>
</dbReference>